<comment type="caution">
    <text evidence="1">The sequence shown here is derived from an EMBL/GenBank/DDBJ whole genome shotgun (WGS) entry which is preliminary data.</text>
</comment>
<organism evidence="1 2">
    <name type="scientific">Novipirellula herctigrandis</name>
    <dbReference type="NCBI Taxonomy" id="2527986"/>
    <lineage>
        <taxon>Bacteria</taxon>
        <taxon>Pseudomonadati</taxon>
        <taxon>Planctomycetota</taxon>
        <taxon>Planctomycetia</taxon>
        <taxon>Pirellulales</taxon>
        <taxon>Pirellulaceae</taxon>
        <taxon>Novipirellula</taxon>
    </lineage>
</organism>
<dbReference type="OrthoDB" id="228608at2"/>
<evidence type="ECO:0000313" key="2">
    <source>
        <dbReference type="Proteomes" id="UP000315010"/>
    </source>
</evidence>
<dbReference type="PANTHER" id="PTHR46580:SF4">
    <property type="entry name" value="ATP_GTP-BINDING PROTEIN"/>
    <property type="match status" value="1"/>
</dbReference>
<sequence length="397" mass="44730">MKFPFFSILVCIAFSPTYGVETTYKKMHLTPLFHCEGAYHGDFNRDGHVDVVSGPYWYEGPSFQTRHEIREPQTYEPTAYSDNFLTYTGDFNGDQWIDVLYVPWPGKEAWWCENPAGKEGHWESHPCLQNVGNESQGWGDVTGDGQPELVYNIDGFLGYATYDPKQADKPWVFHAISDHRDYQRYTHGVGIGDINGDGRTDMLEAAGWWEQPEDIQSTRKWIWHPFKFAEAGAHILVNDVDGDGLADVITSWHAHLYGLLWYKQTRGEAGEIGFERQTILTPDPDESSDELRISQLHALQLVDMNGDGLKDVLTGKRFWAHGPTGDVEANAPAVVYWFELVRDADGNAKFVPHMIDDDSGVGTQVAATDLNQDTVPDVIVGNKKGTFVFLSETESKD</sequence>
<dbReference type="PANTHER" id="PTHR46580">
    <property type="entry name" value="SENSOR KINASE-RELATED"/>
    <property type="match status" value="1"/>
</dbReference>
<keyword evidence="2" id="KW-1185">Reference proteome</keyword>
<name>A0A5C5ZA29_9BACT</name>
<dbReference type="InterPro" id="IPR028994">
    <property type="entry name" value="Integrin_alpha_N"/>
</dbReference>
<dbReference type="SUPFAM" id="SSF69318">
    <property type="entry name" value="Integrin alpha N-terminal domain"/>
    <property type="match status" value="1"/>
</dbReference>
<proteinExistence type="predicted"/>
<evidence type="ECO:0000313" key="1">
    <source>
        <dbReference type="EMBL" id="TWT84184.1"/>
    </source>
</evidence>
<protein>
    <submittedName>
        <fullName evidence="1">FG-GAP repeat protein</fullName>
    </submittedName>
</protein>
<gene>
    <name evidence="1" type="ORF">CA13_56600</name>
</gene>
<dbReference type="EMBL" id="SJPJ01000001">
    <property type="protein sequence ID" value="TWT84184.1"/>
    <property type="molecule type" value="Genomic_DNA"/>
</dbReference>
<dbReference type="Proteomes" id="UP000315010">
    <property type="component" value="Unassembled WGS sequence"/>
</dbReference>
<dbReference type="Gene3D" id="2.130.10.130">
    <property type="entry name" value="Integrin alpha, N-terminal"/>
    <property type="match status" value="2"/>
</dbReference>
<accession>A0A5C5ZA29</accession>
<reference evidence="1 2" key="1">
    <citation type="submission" date="2019-02" db="EMBL/GenBank/DDBJ databases">
        <title>Deep-cultivation of Planctomycetes and their phenomic and genomic characterization uncovers novel biology.</title>
        <authorList>
            <person name="Wiegand S."/>
            <person name="Jogler M."/>
            <person name="Boedeker C."/>
            <person name="Pinto D."/>
            <person name="Vollmers J."/>
            <person name="Rivas-Marin E."/>
            <person name="Kohn T."/>
            <person name="Peeters S.H."/>
            <person name="Heuer A."/>
            <person name="Rast P."/>
            <person name="Oberbeckmann S."/>
            <person name="Bunk B."/>
            <person name="Jeske O."/>
            <person name="Meyerdierks A."/>
            <person name="Storesund J.E."/>
            <person name="Kallscheuer N."/>
            <person name="Luecker S."/>
            <person name="Lage O.M."/>
            <person name="Pohl T."/>
            <person name="Merkel B.J."/>
            <person name="Hornburger P."/>
            <person name="Mueller R.-W."/>
            <person name="Bruemmer F."/>
            <person name="Labrenz M."/>
            <person name="Spormann A.M."/>
            <person name="Op Den Camp H."/>
            <person name="Overmann J."/>
            <person name="Amann R."/>
            <person name="Jetten M.S.M."/>
            <person name="Mascher T."/>
            <person name="Medema M.H."/>
            <person name="Devos D.P."/>
            <person name="Kaster A.-K."/>
            <person name="Ovreas L."/>
            <person name="Rohde M."/>
            <person name="Galperin M.Y."/>
            <person name="Jogler C."/>
        </authorList>
    </citation>
    <scope>NUCLEOTIDE SEQUENCE [LARGE SCALE GENOMIC DNA]</scope>
    <source>
        <strain evidence="1 2">CA13</strain>
    </source>
</reference>
<dbReference type="AlphaFoldDB" id="A0A5C5ZA29"/>
<dbReference type="RefSeq" id="WP_146401774.1">
    <property type="nucleotide sequence ID" value="NZ_SJPJ01000001.1"/>
</dbReference>